<dbReference type="PANTHER" id="PTHR46211">
    <property type="entry name" value="GLYCEROPHOSPHORYL DIESTER PHOSPHODIESTERASE"/>
    <property type="match status" value="1"/>
</dbReference>
<organism evidence="2 3">
    <name type="scientific">Salinicoccus siamensis</name>
    <dbReference type="NCBI Taxonomy" id="381830"/>
    <lineage>
        <taxon>Bacteria</taxon>
        <taxon>Bacillati</taxon>
        <taxon>Bacillota</taxon>
        <taxon>Bacilli</taxon>
        <taxon>Bacillales</taxon>
        <taxon>Staphylococcaceae</taxon>
        <taxon>Salinicoccus</taxon>
    </lineage>
</organism>
<evidence type="ECO:0000259" key="1">
    <source>
        <dbReference type="PROSITE" id="PS51704"/>
    </source>
</evidence>
<gene>
    <name evidence="2" type="ORF">ACFFLE_03045</name>
</gene>
<protein>
    <submittedName>
        <fullName evidence="2">Glycerophosphodiester phosphodiesterase</fullName>
    </submittedName>
</protein>
<dbReference type="EMBL" id="JBHMAH010000007">
    <property type="protein sequence ID" value="MFB9860085.1"/>
    <property type="molecule type" value="Genomic_DNA"/>
</dbReference>
<dbReference type="InterPro" id="IPR017946">
    <property type="entry name" value="PLC-like_Pdiesterase_TIM-brl"/>
</dbReference>
<dbReference type="RefSeq" id="WP_380569693.1">
    <property type="nucleotide sequence ID" value="NZ_JBHMAH010000007.1"/>
</dbReference>
<dbReference type="Gene3D" id="3.20.20.190">
    <property type="entry name" value="Phosphatidylinositol (PI) phosphodiesterase"/>
    <property type="match status" value="1"/>
</dbReference>
<dbReference type="PROSITE" id="PS50007">
    <property type="entry name" value="PIPLC_X_DOMAIN"/>
    <property type="match status" value="1"/>
</dbReference>
<feature type="domain" description="GP-PDE" evidence="1">
    <location>
        <begin position="3"/>
        <end position="245"/>
    </location>
</feature>
<accession>A0ABV5Z1V9</accession>
<reference evidence="2 3" key="1">
    <citation type="submission" date="2024-09" db="EMBL/GenBank/DDBJ databases">
        <authorList>
            <person name="Sun Q."/>
            <person name="Mori K."/>
        </authorList>
    </citation>
    <scope>NUCLEOTIDE SEQUENCE [LARGE SCALE GENOMIC DNA]</scope>
    <source>
        <strain evidence="2 3">JCM 12822</strain>
    </source>
</reference>
<name>A0ABV5Z1V9_9STAP</name>
<keyword evidence="3" id="KW-1185">Reference proteome</keyword>
<dbReference type="InterPro" id="IPR030395">
    <property type="entry name" value="GP_PDE_dom"/>
</dbReference>
<dbReference type="PROSITE" id="PS51704">
    <property type="entry name" value="GP_PDE"/>
    <property type="match status" value="1"/>
</dbReference>
<dbReference type="CDD" id="cd08563">
    <property type="entry name" value="GDPD_TtGDE_like"/>
    <property type="match status" value="1"/>
</dbReference>
<proteinExistence type="predicted"/>
<dbReference type="PANTHER" id="PTHR46211:SF1">
    <property type="entry name" value="GLYCEROPHOSPHODIESTER PHOSPHODIESTERASE, CYTOPLASMIC"/>
    <property type="match status" value="1"/>
</dbReference>
<evidence type="ECO:0000313" key="2">
    <source>
        <dbReference type="EMBL" id="MFB9860085.1"/>
    </source>
</evidence>
<dbReference type="Proteomes" id="UP001589740">
    <property type="component" value="Unassembled WGS sequence"/>
</dbReference>
<dbReference type="SUPFAM" id="SSF51695">
    <property type="entry name" value="PLC-like phosphodiesterases"/>
    <property type="match status" value="1"/>
</dbReference>
<sequence length="250" mass="28554">MKTKVFAHRGAMGDYPENTLLAFKKALDAGCDGLEIDVHLSRDGEVVVIHDEDIARTTDGEGAVRDMTLESLRKVSAGVTFSDYKYYDREVWKREKIPALNEVLALSEAYNVELNIELKTDVIQYEGIERRVFDIVEAYGCQEKAIYSSFNLSSLARMKMIHPDARLAWLTKKVPERPEDFMEDHSLEALHISWKAILEQPERISGIGERIRAWTVNDWETAAHLIGHGVGTLVTDYPKEMKEILWNVEK</sequence>
<evidence type="ECO:0000313" key="3">
    <source>
        <dbReference type="Proteomes" id="UP001589740"/>
    </source>
</evidence>
<dbReference type="Pfam" id="PF03009">
    <property type="entry name" value="GDPD"/>
    <property type="match status" value="1"/>
</dbReference>
<comment type="caution">
    <text evidence="2">The sequence shown here is derived from an EMBL/GenBank/DDBJ whole genome shotgun (WGS) entry which is preliminary data.</text>
</comment>